<feature type="domain" description="EamA" evidence="3">
    <location>
        <begin position="17"/>
        <end position="140"/>
    </location>
</feature>
<feature type="transmembrane region" description="Helical" evidence="2">
    <location>
        <begin position="99"/>
        <end position="117"/>
    </location>
</feature>
<evidence type="ECO:0000313" key="5">
    <source>
        <dbReference type="Proteomes" id="UP000018466"/>
    </source>
</evidence>
<dbReference type="Proteomes" id="UP000018466">
    <property type="component" value="Unassembled WGS sequence"/>
</dbReference>
<accession>A0AA37DH96</accession>
<dbReference type="GO" id="GO:0016020">
    <property type="term" value="C:membrane"/>
    <property type="evidence" value="ECO:0007669"/>
    <property type="project" value="InterPro"/>
</dbReference>
<organism evidence="4 5">
    <name type="scientific">Stomatobaculum longum</name>
    <dbReference type="NCBI Taxonomy" id="796942"/>
    <lineage>
        <taxon>Bacteria</taxon>
        <taxon>Bacillati</taxon>
        <taxon>Bacillota</taxon>
        <taxon>Clostridia</taxon>
        <taxon>Lachnospirales</taxon>
        <taxon>Lachnospiraceae</taxon>
        <taxon>Stomatobaculum</taxon>
    </lineage>
</organism>
<evidence type="ECO:0000313" key="4">
    <source>
        <dbReference type="EMBL" id="EHO18589.1"/>
    </source>
</evidence>
<sequence>MWEMLWPLLLIVGSNCFYNICTKSMPEGANTFGALTITYLAAGVLSAVLFAASVKPSAYVNELGKANWTSYVLGLSIVGIEVGYVFLYRSGWKVSNGALTSSMCLALALLVIGFLVYREHISIKQLAGILVCGLGLLLINKG</sequence>
<gene>
    <name evidence="4" type="ORF">HMPREF9623_00057</name>
</gene>
<keyword evidence="2" id="KW-0812">Transmembrane</keyword>
<comment type="caution">
    <text evidence="4">The sequence shown here is derived from an EMBL/GenBank/DDBJ whole genome shotgun (WGS) entry which is preliminary data.</text>
</comment>
<comment type="similarity">
    <text evidence="1">Belongs to the EamA transporter family.</text>
</comment>
<feature type="transmembrane region" description="Helical" evidence="2">
    <location>
        <begin position="66"/>
        <end position="87"/>
    </location>
</feature>
<dbReference type="Pfam" id="PF00892">
    <property type="entry name" value="EamA"/>
    <property type="match status" value="1"/>
</dbReference>
<name>A0AA37DH96_9FIRM</name>
<dbReference type="AlphaFoldDB" id="A0AA37DH96"/>
<evidence type="ECO:0000259" key="3">
    <source>
        <dbReference type="Pfam" id="PF00892"/>
    </source>
</evidence>
<keyword evidence="2" id="KW-0472">Membrane</keyword>
<evidence type="ECO:0000256" key="1">
    <source>
        <dbReference type="ARBA" id="ARBA00007362"/>
    </source>
</evidence>
<keyword evidence="5" id="KW-1185">Reference proteome</keyword>
<protein>
    <recommendedName>
        <fullName evidence="3">EamA domain-containing protein</fullName>
    </recommendedName>
</protein>
<keyword evidence="2" id="KW-1133">Transmembrane helix</keyword>
<dbReference type="RefSeq" id="WP_009531892.1">
    <property type="nucleotide sequence ID" value="NZ_JH590861.1"/>
</dbReference>
<dbReference type="EMBL" id="AGEL01000002">
    <property type="protein sequence ID" value="EHO18589.1"/>
    <property type="molecule type" value="Genomic_DNA"/>
</dbReference>
<dbReference type="GeneID" id="86939857"/>
<dbReference type="SUPFAM" id="SSF103481">
    <property type="entry name" value="Multidrug resistance efflux transporter EmrE"/>
    <property type="match status" value="1"/>
</dbReference>
<dbReference type="InterPro" id="IPR000620">
    <property type="entry name" value="EamA_dom"/>
</dbReference>
<reference evidence="4 5" key="1">
    <citation type="submission" date="2011-10" db="EMBL/GenBank/DDBJ databases">
        <title>The Genome Sequence of Lachnospiraceae bacterium ACC2.</title>
        <authorList>
            <consortium name="The Broad Institute Genome Sequencing Platform"/>
            <person name="Earl A."/>
            <person name="Ward D."/>
            <person name="Feldgarden M."/>
            <person name="Gevers D."/>
            <person name="Sizova M."/>
            <person name="Hazen A."/>
            <person name="Epstein S."/>
            <person name="Young S.K."/>
            <person name="Zeng Q."/>
            <person name="Gargeya S."/>
            <person name="Fitzgerald M."/>
            <person name="Haas B."/>
            <person name="Abouelleil A."/>
            <person name="Alvarado L."/>
            <person name="Arachchi H.M."/>
            <person name="Berlin A."/>
            <person name="Brown A."/>
            <person name="Chapman S.B."/>
            <person name="Chen Z."/>
            <person name="Dunbar C."/>
            <person name="Freedman E."/>
            <person name="Gearin G."/>
            <person name="Goldberg J."/>
            <person name="Griggs A."/>
            <person name="Gujja S."/>
            <person name="Heiman D."/>
            <person name="Howarth C."/>
            <person name="Larson L."/>
            <person name="Lui A."/>
            <person name="MacDonald P.J.P."/>
            <person name="Montmayeur A."/>
            <person name="Murphy C."/>
            <person name="Neiman D."/>
            <person name="Pearson M."/>
            <person name="Priest M."/>
            <person name="Roberts A."/>
            <person name="Saif S."/>
            <person name="Shea T."/>
            <person name="Shenoy N."/>
            <person name="Sisk P."/>
            <person name="Stolte C."/>
            <person name="Sykes S."/>
            <person name="Wortman J."/>
            <person name="Nusbaum C."/>
            <person name="Birren B."/>
        </authorList>
    </citation>
    <scope>NUCLEOTIDE SEQUENCE [LARGE SCALE GENOMIC DNA]</scope>
    <source>
        <strain evidence="4 5">ACC2</strain>
    </source>
</reference>
<dbReference type="InterPro" id="IPR037185">
    <property type="entry name" value="EmrE-like"/>
</dbReference>
<proteinExistence type="inferred from homology"/>
<evidence type="ECO:0000256" key="2">
    <source>
        <dbReference type="SAM" id="Phobius"/>
    </source>
</evidence>
<feature type="transmembrane region" description="Helical" evidence="2">
    <location>
        <begin position="32"/>
        <end position="54"/>
    </location>
</feature>